<keyword evidence="8 13" id="KW-0539">Nucleus</keyword>
<sequence length="1229" mass="137349">MAFVRGVSNNHSLSMSFMGTKGLRNAPGDNNCFLNSAVQVLWHTDAFRRCFRQLSGHECHTNSCIFCALKALFTQLQYSDRNCLQADVLRKALANGFGNQFDFGQQHDAVEVFENILQRLHEHVTGDRGRNEDDCKEGHCIPHAKFSMKVSVDVVCRRCGKREVGHSFQQLIAYVPTNALVKQSATDKFGLSFREAISYGDSRQCPVQCGGTAYLRRKLLNSPDIVGVGFVWDTDRPEQRYISEVLRRLSESIHLAHLFQEIDSPFNNNLRLVGIVCYYGKHYTSFCLHTSTSKWVHIDDANVVEIGDNFDEVLTKCIKEQFQPLLLIYANPNASPLDVSKAPSLTTVVNTPSKIEKAMPKPDIKPKPTIKGRHIRQPSFIEAVEKRNEPFAFKSNWVREFSSENGDEVDSYIAKANVQKVLDAVGIGRRKSECDSADDNSSTSGYRTDSSNCSSNRSSNSSSTTNEESRRNLVENVRQHIAKMNLQTARHSLASSTDSLLSNVTLSNTDEVSDACAPIDELLTKSNDAENHGDTSRALTFCNEALTECQRVLQKFGHLERQYLIPLENRQTTCIIRSNSLGIKLEQRRSPSPSHVRQSSSSSTLTPHSRGPSLSSLDALDAAEDAPSSNVYGTLPKQGETYKNFLNKQRSETLIVNNGFPVPNDTNLLDHFSDDTSDTTSLSSNATCPSDGCTPTKIIRSPLKSALSRRKRHHHHHHNHHHNKNVRFSEEVVLIAAKNGDFMEQVESPTQQIDYMNYVHKLVAHSREKRPCTPFSTAVQCALCKNADVSPNIDVRSFLIPHDMVDRLGLHGLPTQLASKLYCLHCPTAPTPLNRPLDFPHLTAYPSPYGGLHGAELHDDAFSRRKQRRNRTTFTLQQLEELEKAFAQTHYPDVFTREELAMRINLTEARVQVWFQNRRAKWRKSERFQTTTSSTTATTTTTATCPINDDDSSPQLILSPCSPVKEIADEEETSAKGEEGEEEDDDEERPRVEEDDNVIDNTSIGPKIEIEQSEQEDENVEVKNEEASSTDEKKDELLRAESKTEKEPSPENRGLISTAVVNNNNNNNNNNRDAFLALSEAACRAAIRQPSSFGSALELAALRQQSTVYDSFVASRLGSFGHLAVNPFKSKLLIPLIQQLNGDPNLVLRPLYFFADLFPHPPFCPCCPPNLRPTLGFNQPAFPPTLHPQMHNFIMAAAAANSPDSKRKFGSSEHTVESLIGQPKSKSGQ</sequence>
<keyword evidence="4" id="KW-0805">Transcription regulation</keyword>
<evidence type="ECO:0000259" key="17">
    <source>
        <dbReference type="PROSITE" id="PS50235"/>
    </source>
</evidence>
<evidence type="ECO:0000256" key="7">
    <source>
        <dbReference type="ARBA" id="ARBA00023163"/>
    </source>
</evidence>
<gene>
    <name evidence="18" type="ORF">DGYR_LOCUS6963</name>
</gene>
<dbReference type="Pfam" id="PF00046">
    <property type="entry name" value="Homeodomain"/>
    <property type="match status" value="1"/>
</dbReference>
<dbReference type="OrthoDB" id="205782at2759"/>
<dbReference type="InterPro" id="IPR028889">
    <property type="entry name" value="USP"/>
</dbReference>
<proteinExistence type="predicted"/>
<dbReference type="InterPro" id="IPR001356">
    <property type="entry name" value="HD"/>
</dbReference>
<dbReference type="GO" id="GO:0005634">
    <property type="term" value="C:nucleus"/>
    <property type="evidence" value="ECO:0007669"/>
    <property type="project" value="UniProtKB-SubCell"/>
</dbReference>
<comment type="subunit">
    <text evidence="10">Interacts with RGMB.</text>
</comment>
<dbReference type="PROSITE" id="PS00027">
    <property type="entry name" value="HOMEOBOX_1"/>
    <property type="match status" value="1"/>
</dbReference>
<feature type="compositionally biased region" description="Low complexity" evidence="15">
    <location>
        <begin position="930"/>
        <end position="944"/>
    </location>
</feature>
<evidence type="ECO:0000256" key="12">
    <source>
        <dbReference type="ARBA" id="ARBA00078248"/>
    </source>
</evidence>
<dbReference type="CDD" id="cd02257">
    <property type="entry name" value="Peptidase_C19"/>
    <property type="match status" value="1"/>
</dbReference>
<dbReference type="InterPro" id="IPR001394">
    <property type="entry name" value="Peptidase_C19_UCH"/>
</dbReference>
<evidence type="ECO:0000256" key="4">
    <source>
        <dbReference type="ARBA" id="ARBA00023015"/>
    </source>
</evidence>
<accession>A0A7I8VRK9</accession>
<dbReference type="CDD" id="cd00086">
    <property type="entry name" value="homeodomain"/>
    <property type="match status" value="1"/>
</dbReference>
<evidence type="ECO:0000256" key="13">
    <source>
        <dbReference type="PROSITE-ProRule" id="PRU00108"/>
    </source>
</evidence>
<reference evidence="18 19" key="1">
    <citation type="submission" date="2020-08" db="EMBL/GenBank/DDBJ databases">
        <authorList>
            <person name="Hejnol A."/>
        </authorList>
    </citation>
    <scope>NUCLEOTIDE SEQUENCE [LARGE SCALE GENOMIC DNA]</scope>
</reference>
<feature type="compositionally biased region" description="Basic residues" evidence="15">
    <location>
        <begin position="707"/>
        <end position="725"/>
    </location>
</feature>
<evidence type="ECO:0000256" key="14">
    <source>
        <dbReference type="RuleBase" id="RU000682"/>
    </source>
</evidence>
<dbReference type="Pfam" id="PF00443">
    <property type="entry name" value="UCH"/>
    <property type="match status" value="1"/>
</dbReference>
<dbReference type="GO" id="GO:0003677">
    <property type="term" value="F:DNA binding"/>
    <property type="evidence" value="ECO:0007669"/>
    <property type="project" value="UniProtKB-UniRule"/>
</dbReference>
<evidence type="ECO:0000256" key="8">
    <source>
        <dbReference type="ARBA" id="ARBA00023242"/>
    </source>
</evidence>
<feature type="region of interest" description="Disordered" evidence="15">
    <location>
        <begin position="706"/>
        <end position="725"/>
    </location>
</feature>
<comment type="function">
    <text evidence="9">Transcription factor required for the formation of correct projections from nociceptive sensory neurons to the dorsal horn of the spinal cord and normal perception of pain.</text>
</comment>
<dbReference type="SUPFAM" id="SSF46689">
    <property type="entry name" value="Homeodomain-like"/>
    <property type="match status" value="1"/>
</dbReference>
<evidence type="ECO:0000256" key="3">
    <source>
        <dbReference type="ARBA" id="ARBA00022801"/>
    </source>
</evidence>
<evidence type="ECO:0000256" key="2">
    <source>
        <dbReference type="ARBA" id="ARBA00022786"/>
    </source>
</evidence>
<feature type="compositionally biased region" description="Acidic residues" evidence="15">
    <location>
        <begin position="979"/>
        <end position="998"/>
    </location>
</feature>
<feature type="region of interest" description="Disordered" evidence="15">
    <location>
        <begin position="585"/>
        <end position="616"/>
    </location>
</feature>
<dbReference type="Gene3D" id="1.10.10.60">
    <property type="entry name" value="Homeodomain-like"/>
    <property type="match status" value="1"/>
</dbReference>
<dbReference type="Proteomes" id="UP000549394">
    <property type="component" value="Unassembled WGS sequence"/>
</dbReference>
<dbReference type="FunFam" id="1.10.10.60:FF:000126">
    <property type="entry name" value="dorsal root ganglia homeobox protein-like"/>
    <property type="match status" value="1"/>
</dbReference>
<feature type="compositionally biased region" description="Basic and acidic residues" evidence="15">
    <location>
        <begin position="1020"/>
        <end position="1050"/>
    </location>
</feature>
<feature type="compositionally biased region" description="Basic and acidic residues" evidence="15">
    <location>
        <begin position="1204"/>
        <end position="1216"/>
    </location>
</feature>
<dbReference type="AlphaFoldDB" id="A0A7I8VRK9"/>
<comment type="caution">
    <text evidence="18">The sequence shown here is derived from an EMBL/GenBank/DDBJ whole genome shotgun (WGS) entry which is preliminary data.</text>
</comment>
<feature type="region of interest" description="Disordered" evidence="15">
    <location>
        <begin position="431"/>
        <end position="471"/>
    </location>
</feature>
<keyword evidence="5 13" id="KW-0238">DNA-binding</keyword>
<dbReference type="PANTHER" id="PTHR22975:SF9">
    <property type="entry name" value="ECHINUS SPLICE FORM 3"/>
    <property type="match status" value="1"/>
</dbReference>
<dbReference type="InterPro" id="IPR017970">
    <property type="entry name" value="Homeobox_CS"/>
</dbReference>
<dbReference type="Gene3D" id="3.90.70.10">
    <property type="entry name" value="Cysteine proteinases"/>
    <property type="match status" value="1"/>
</dbReference>
<protein>
    <recommendedName>
        <fullName evidence="11">Dorsal root ganglia homeobox protein</fullName>
    </recommendedName>
    <alternativeName>
        <fullName evidence="12">Paired-related homeobox protein-like 1</fullName>
    </alternativeName>
</protein>
<evidence type="ECO:0000256" key="6">
    <source>
        <dbReference type="ARBA" id="ARBA00023155"/>
    </source>
</evidence>
<evidence type="ECO:0000256" key="9">
    <source>
        <dbReference type="ARBA" id="ARBA00058719"/>
    </source>
</evidence>
<feature type="domain" description="USP" evidence="17">
    <location>
        <begin position="21"/>
        <end position="332"/>
    </location>
</feature>
<feature type="compositionally biased region" description="Polar residues" evidence="15">
    <location>
        <begin position="439"/>
        <end position="449"/>
    </location>
</feature>
<dbReference type="SUPFAM" id="SSF54001">
    <property type="entry name" value="Cysteine proteinases"/>
    <property type="match status" value="1"/>
</dbReference>
<dbReference type="SMART" id="SM00389">
    <property type="entry name" value="HOX"/>
    <property type="match status" value="1"/>
</dbReference>
<dbReference type="InterPro" id="IPR009057">
    <property type="entry name" value="Homeodomain-like_sf"/>
</dbReference>
<keyword evidence="7" id="KW-0804">Transcription</keyword>
<dbReference type="GO" id="GO:0016579">
    <property type="term" value="P:protein deubiquitination"/>
    <property type="evidence" value="ECO:0007669"/>
    <property type="project" value="InterPro"/>
</dbReference>
<dbReference type="GO" id="GO:0004843">
    <property type="term" value="F:cysteine-type deubiquitinase activity"/>
    <property type="evidence" value="ECO:0007669"/>
    <property type="project" value="InterPro"/>
</dbReference>
<comment type="subcellular location">
    <subcellularLocation>
        <location evidence="13 14">Nucleus</location>
    </subcellularLocation>
</comment>
<evidence type="ECO:0000313" key="19">
    <source>
        <dbReference type="Proteomes" id="UP000549394"/>
    </source>
</evidence>
<evidence type="ECO:0000256" key="5">
    <source>
        <dbReference type="ARBA" id="ARBA00023125"/>
    </source>
</evidence>
<organism evidence="18 19">
    <name type="scientific">Dimorphilus gyrociliatus</name>
    <dbReference type="NCBI Taxonomy" id="2664684"/>
    <lineage>
        <taxon>Eukaryota</taxon>
        <taxon>Metazoa</taxon>
        <taxon>Spiralia</taxon>
        <taxon>Lophotrochozoa</taxon>
        <taxon>Annelida</taxon>
        <taxon>Polychaeta</taxon>
        <taxon>Polychaeta incertae sedis</taxon>
        <taxon>Dinophilidae</taxon>
        <taxon>Dimorphilus</taxon>
    </lineage>
</organism>
<evidence type="ECO:0000256" key="11">
    <source>
        <dbReference type="ARBA" id="ARBA00070091"/>
    </source>
</evidence>
<dbReference type="PANTHER" id="PTHR22975">
    <property type="entry name" value="UBIQUITIN SPECIFIC PROTEINASE"/>
    <property type="match status" value="1"/>
</dbReference>
<dbReference type="EMBL" id="CAJFCJ010000009">
    <property type="protein sequence ID" value="CAD5118612.1"/>
    <property type="molecule type" value="Genomic_DNA"/>
</dbReference>
<dbReference type="PROSITE" id="PS50235">
    <property type="entry name" value="USP_3"/>
    <property type="match status" value="1"/>
</dbReference>
<name>A0A7I8VRK9_9ANNE</name>
<dbReference type="InterPro" id="IPR038765">
    <property type="entry name" value="Papain-like_cys_pep_sf"/>
</dbReference>
<keyword evidence="6 13" id="KW-0371">Homeobox</keyword>
<evidence type="ECO:0000256" key="10">
    <source>
        <dbReference type="ARBA" id="ARBA00064347"/>
    </source>
</evidence>
<evidence type="ECO:0000256" key="1">
    <source>
        <dbReference type="ARBA" id="ARBA00022473"/>
    </source>
</evidence>
<feature type="compositionally biased region" description="Low complexity" evidence="15">
    <location>
        <begin position="450"/>
        <end position="466"/>
    </location>
</feature>
<keyword evidence="19" id="KW-1185">Reference proteome</keyword>
<feature type="compositionally biased region" description="Low complexity" evidence="15">
    <location>
        <begin position="590"/>
        <end position="616"/>
    </location>
</feature>
<feature type="DNA-binding region" description="Homeobox" evidence="13">
    <location>
        <begin position="867"/>
        <end position="926"/>
    </location>
</feature>
<dbReference type="PROSITE" id="PS50071">
    <property type="entry name" value="HOMEOBOX_2"/>
    <property type="match status" value="1"/>
</dbReference>
<feature type="region of interest" description="Disordered" evidence="15">
    <location>
        <begin position="925"/>
        <end position="1053"/>
    </location>
</feature>
<keyword evidence="3" id="KW-0378">Hydrolase</keyword>
<feature type="region of interest" description="Disordered" evidence="15">
    <location>
        <begin position="1203"/>
        <end position="1229"/>
    </location>
</feature>
<dbReference type="GO" id="GO:0000981">
    <property type="term" value="F:DNA-binding transcription factor activity, RNA polymerase II-specific"/>
    <property type="evidence" value="ECO:0007669"/>
    <property type="project" value="InterPro"/>
</dbReference>
<keyword evidence="2" id="KW-0833">Ubl conjugation pathway</keyword>
<feature type="domain" description="Homeobox" evidence="16">
    <location>
        <begin position="865"/>
        <end position="925"/>
    </location>
</feature>
<keyword evidence="1" id="KW-0217">Developmental protein</keyword>
<evidence type="ECO:0000313" key="18">
    <source>
        <dbReference type="EMBL" id="CAD5118612.1"/>
    </source>
</evidence>
<dbReference type="InterPro" id="IPR052398">
    <property type="entry name" value="Ubiquitin_hydrolase_53/54"/>
</dbReference>
<evidence type="ECO:0000256" key="15">
    <source>
        <dbReference type="SAM" id="MobiDB-lite"/>
    </source>
</evidence>
<evidence type="ECO:0000259" key="16">
    <source>
        <dbReference type="PROSITE" id="PS50071"/>
    </source>
</evidence>